<sequence length="97" mass="11093">MIIPYPLVQHWVGDEGYWPHSLRHEKGVLFTLAVAGTLRLYLSRCESLDKSTARKGKFTEVIKTIGYLAIYLVSRTFIGGICASVLTAWVYNYIIRR</sequence>
<dbReference type="InParanoid" id="A0A2T3B116"/>
<dbReference type="GeneID" id="36573288"/>
<dbReference type="EMBL" id="KZ679012">
    <property type="protein sequence ID" value="PSS17100.1"/>
    <property type="molecule type" value="Genomic_DNA"/>
</dbReference>
<evidence type="ECO:0000256" key="1">
    <source>
        <dbReference type="SAM" id="Phobius"/>
    </source>
</evidence>
<dbReference type="AlphaFoldDB" id="A0A2T3B116"/>
<dbReference type="Proteomes" id="UP000241818">
    <property type="component" value="Unassembled WGS sequence"/>
</dbReference>
<feature type="transmembrane region" description="Helical" evidence="1">
    <location>
        <begin position="65"/>
        <end position="91"/>
    </location>
</feature>
<reference evidence="2 3" key="1">
    <citation type="journal article" date="2018" name="New Phytol.">
        <title>Comparative genomics and transcriptomics depict ericoid mycorrhizal fungi as versatile saprotrophs and plant mutualists.</title>
        <authorList>
            <person name="Martino E."/>
            <person name="Morin E."/>
            <person name="Grelet G.A."/>
            <person name="Kuo A."/>
            <person name="Kohler A."/>
            <person name="Daghino S."/>
            <person name="Barry K.W."/>
            <person name="Cichocki N."/>
            <person name="Clum A."/>
            <person name="Dockter R.B."/>
            <person name="Hainaut M."/>
            <person name="Kuo R.C."/>
            <person name="LaButti K."/>
            <person name="Lindahl B.D."/>
            <person name="Lindquist E.A."/>
            <person name="Lipzen A."/>
            <person name="Khouja H.R."/>
            <person name="Magnuson J."/>
            <person name="Murat C."/>
            <person name="Ohm R.A."/>
            <person name="Singer S.W."/>
            <person name="Spatafora J.W."/>
            <person name="Wang M."/>
            <person name="Veneault-Fourrey C."/>
            <person name="Henrissat B."/>
            <person name="Grigoriev I.V."/>
            <person name="Martin F.M."/>
            <person name="Perotto S."/>
        </authorList>
    </citation>
    <scope>NUCLEOTIDE SEQUENCE [LARGE SCALE GENOMIC DNA]</scope>
    <source>
        <strain evidence="2 3">ATCC 22711</strain>
    </source>
</reference>
<gene>
    <name evidence="2" type="ORF">M430DRAFT_252406</name>
</gene>
<organism evidence="2 3">
    <name type="scientific">Amorphotheca resinae ATCC 22711</name>
    <dbReference type="NCBI Taxonomy" id="857342"/>
    <lineage>
        <taxon>Eukaryota</taxon>
        <taxon>Fungi</taxon>
        <taxon>Dikarya</taxon>
        <taxon>Ascomycota</taxon>
        <taxon>Pezizomycotina</taxon>
        <taxon>Leotiomycetes</taxon>
        <taxon>Helotiales</taxon>
        <taxon>Amorphothecaceae</taxon>
        <taxon>Amorphotheca</taxon>
    </lineage>
</organism>
<accession>A0A2T3B116</accession>
<keyword evidence="3" id="KW-1185">Reference proteome</keyword>
<keyword evidence="1" id="KW-1133">Transmembrane helix</keyword>
<evidence type="ECO:0000313" key="3">
    <source>
        <dbReference type="Proteomes" id="UP000241818"/>
    </source>
</evidence>
<protein>
    <submittedName>
        <fullName evidence="2">Uncharacterized protein</fullName>
    </submittedName>
</protein>
<keyword evidence="1" id="KW-0472">Membrane</keyword>
<evidence type="ECO:0000313" key="2">
    <source>
        <dbReference type="EMBL" id="PSS17100.1"/>
    </source>
</evidence>
<keyword evidence="1" id="KW-0812">Transmembrane</keyword>
<proteinExistence type="predicted"/>
<dbReference type="RefSeq" id="XP_024720608.1">
    <property type="nucleotide sequence ID" value="XM_024865207.1"/>
</dbReference>
<name>A0A2T3B116_AMORE</name>